<comment type="caution">
    <text evidence="1">The sequence shown here is derived from an EMBL/GenBank/DDBJ whole genome shotgun (WGS) entry which is preliminary data.</text>
</comment>
<proteinExistence type="predicted"/>
<gene>
    <name evidence="1" type="ORF">GSI_10318</name>
</gene>
<keyword evidence="2" id="KW-1185">Reference proteome</keyword>
<protein>
    <submittedName>
        <fullName evidence="1">Uncharacterized protein</fullName>
    </submittedName>
</protein>
<dbReference type="STRING" id="1077348.A0A2G8S083"/>
<accession>A0A2G8S083</accession>
<dbReference type="Proteomes" id="UP000230002">
    <property type="component" value="Unassembled WGS sequence"/>
</dbReference>
<reference evidence="1 2" key="1">
    <citation type="journal article" date="2015" name="Sci. Rep.">
        <title>Chromosome-level genome map provides insights into diverse defense mechanisms in the medicinal fungus Ganoderma sinense.</title>
        <authorList>
            <person name="Zhu Y."/>
            <person name="Xu J."/>
            <person name="Sun C."/>
            <person name="Zhou S."/>
            <person name="Xu H."/>
            <person name="Nelson D.R."/>
            <person name="Qian J."/>
            <person name="Song J."/>
            <person name="Luo H."/>
            <person name="Xiang L."/>
            <person name="Li Y."/>
            <person name="Xu Z."/>
            <person name="Ji A."/>
            <person name="Wang L."/>
            <person name="Lu S."/>
            <person name="Hayward A."/>
            <person name="Sun W."/>
            <person name="Li X."/>
            <person name="Schwartz D.C."/>
            <person name="Wang Y."/>
            <person name="Chen S."/>
        </authorList>
    </citation>
    <scope>NUCLEOTIDE SEQUENCE [LARGE SCALE GENOMIC DNA]</scope>
    <source>
        <strain evidence="1 2">ZZ0214-1</strain>
    </source>
</reference>
<sequence length="508" mass="57105">MLRSAGTFVVAVRSNPNTALSVPNSHLLNPYLQDFDIADCSDRNKPSRNFTVPEPKCLPVELLVDVFVQSRPTPKISTDKGPFDDTVAKFQRPIPNWAPLMSVCHRFCDVIVATPSMWYRIPVTKNLGELRHRLKRSGEHPLDLLLKDSCNDPAVSILLRHANRIRMIATAPNFSPHNVRALVPLFKAALPELEDVYILPKMSGHRYDRSWVIGTNLALQEVLHPRVKRLSSDRDILPPPESTFWSLQLVHLDLLSQEVTIERRNDILKILKATLVLESLAITFPHTLPEDNDVAHLLEGPHVQHALTAHRDTPTPMARLHTLKLSGPITHCKAVLHAFDMPALDKLFINTSPGITDPHGSIVDMFPARLRQLLAQHTRLHIHAMPDGGGFRLGDCLCDTGRVSSDRFYLRVQSFRWGVVLASPLRVLRCVFADARLERLEVSYFVREAAGESLGRWREVLQTFGGLKRITLRGNDKRSGGTMASDIRTLQGEGLNPTLVLVDENTDW</sequence>
<name>A0A2G8S083_9APHY</name>
<dbReference type="AlphaFoldDB" id="A0A2G8S083"/>
<organism evidence="1 2">
    <name type="scientific">Ganoderma sinense ZZ0214-1</name>
    <dbReference type="NCBI Taxonomy" id="1077348"/>
    <lineage>
        <taxon>Eukaryota</taxon>
        <taxon>Fungi</taxon>
        <taxon>Dikarya</taxon>
        <taxon>Basidiomycota</taxon>
        <taxon>Agaricomycotina</taxon>
        <taxon>Agaricomycetes</taxon>
        <taxon>Polyporales</taxon>
        <taxon>Polyporaceae</taxon>
        <taxon>Ganoderma</taxon>
    </lineage>
</organism>
<dbReference type="OrthoDB" id="2734604at2759"/>
<dbReference type="EMBL" id="AYKW01000034">
    <property type="protein sequence ID" value="PIL27176.1"/>
    <property type="molecule type" value="Genomic_DNA"/>
</dbReference>
<evidence type="ECO:0000313" key="1">
    <source>
        <dbReference type="EMBL" id="PIL27176.1"/>
    </source>
</evidence>
<evidence type="ECO:0000313" key="2">
    <source>
        <dbReference type="Proteomes" id="UP000230002"/>
    </source>
</evidence>